<dbReference type="PRINTS" id="PR00111">
    <property type="entry name" value="ABHYDROLASE"/>
</dbReference>
<reference evidence="2 3" key="2">
    <citation type="submission" date="2018-03" db="EMBL/GenBank/DDBJ databases">
        <authorList>
            <person name="Keele B.F."/>
        </authorList>
    </citation>
    <scope>NUCLEOTIDE SEQUENCE [LARGE SCALE GENOMIC DNA]</scope>
    <source>
        <strain evidence="2 3">CCALA 016</strain>
    </source>
</reference>
<dbReference type="AlphaFoldDB" id="A0A2T1LY21"/>
<organism evidence="2 3">
    <name type="scientific">Aphanothece hegewaldii CCALA 016</name>
    <dbReference type="NCBI Taxonomy" id="2107694"/>
    <lineage>
        <taxon>Bacteria</taxon>
        <taxon>Bacillati</taxon>
        <taxon>Cyanobacteriota</taxon>
        <taxon>Cyanophyceae</taxon>
        <taxon>Oscillatoriophycideae</taxon>
        <taxon>Chroococcales</taxon>
        <taxon>Aphanothecaceae</taxon>
        <taxon>Aphanothece</taxon>
    </lineage>
</organism>
<dbReference type="SUPFAM" id="SSF53474">
    <property type="entry name" value="alpha/beta-Hydrolases"/>
    <property type="match status" value="1"/>
</dbReference>
<dbReference type="InterPro" id="IPR050266">
    <property type="entry name" value="AB_hydrolase_sf"/>
</dbReference>
<dbReference type="GO" id="GO:0016787">
    <property type="term" value="F:hydrolase activity"/>
    <property type="evidence" value="ECO:0007669"/>
    <property type="project" value="UniProtKB-KW"/>
</dbReference>
<evidence type="ECO:0000259" key="1">
    <source>
        <dbReference type="Pfam" id="PF00561"/>
    </source>
</evidence>
<gene>
    <name evidence="2" type="ORF">C7H19_11255</name>
</gene>
<accession>A0A2T1LY21</accession>
<dbReference type="PANTHER" id="PTHR43798">
    <property type="entry name" value="MONOACYLGLYCEROL LIPASE"/>
    <property type="match status" value="1"/>
</dbReference>
<reference evidence="2 3" key="1">
    <citation type="submission" date="2018-03" db="EMBL/GenBank/DDBJ databases">
        <title>The ancient ancestry and fast evolution of plastids.</title>
        <authorList>
            <person name="Moore K.R."/>
            <person name="Magnabosco C."/>
            <person name="Momper L."/>
            <person name="Gold D.A."/>
            <person name="Bosak T."/>
            <person name="Fournier G.P."/>
        </authorList>
    </citation>
    <scope>NUCLEOTIDE SEQUENCE [LARGE SCALE GENOMIC DNA]</scope>
    <source>
        <strain evidence="2 3">CCALA 016</strain>
    </source>
</reference>
<evidence type="ECO:0000313" key="3">
    <source>
        <dbReference type="Proteomes" id="UP000239001"/>
    </source>
</evidence>
<proteinExistence type="predicted"/>
<evidence type="ECO:0000313" key="2">
    <source>
        <dbReference type="EMBL" id="PSF37287.1"/>
    </source>
</evidence>
<name>A0A2T1LY21_9CHRO</name>
<keyword evidence="3" id="KW-1185">Reference proteome</keyword>
<dbReference type="OrthoDB" id="9808398at2"/>
<dbReference type="Proteomes" id="UP000239001">
    <property type="component" value="Unassembled WGS sequence"/>
</dbReference>
<dbReference type="InterPro" id="IPR029058">
    <property type="entry name" value="AB_hydrolase_fold"/>
</dbReference>
<dbReference type="InterPro" id="IPR000073">
    <property type="entry name" value="AB_hydrolase_1"/>
</dbReference>
<keyword evidence="2" id="KW-0378">Hydrolase</keyword>
<protein>
    <submittedName>
        <fullName evidence="2">Alpha/beta hydrolase</fullName>
    </submittedName>
</protein>
<dbReference type="Pfam" id="PF00561">
    <property type="entry name" value="Abhydrolase_1"/>
    <property type="match status" value="1"/>
</dbReference>
<sequence>MSITFPLNVEIKGKGYPILCLHGHPGSSNSLAVFTDHLSQHYQTLAPDLRGYGKSRYQKRFRMQDHLSDLTALLDQYQIEECLLLGWSLGGILALELALADPKRFKGLILIASAARPVGNHPPIRWYDLVFTGISGLINAVKPGWKWNIETFGKRSLFRYLIQQQTPQAYNYIASYGTPAYLQTSRAAEKALFKALGMGYNRLKDLDSLEMPCLVLAGECDRHITSRSSQETAENLKDCTWKCYPDTAHLFPWEIPEQVLQDIDRWLKKVKY</sequence>
<dbReference type="EMBL" id="PXOH01000010">
    <property type="protein sequence ID" value="PSF37287.1"/>
    <property type="molecule type" value="Genomic_DNA"/>
</dbReference>
<dbReference type="Gene3D" id="3.40.50.1820">
    <property type="entry name" value="alpha/beta hydrolase"/>
    <property type="match status" value="1"/>
</dbReference>
<comment type="caution">
    <text evidence="2">The sequence shown here is derived from an EMBL/GenBank/DDBJ whole genome shotgun (WGS) entry which is preliminary data.</text>
</comment>
<feature type="domain" description="AB hydrolase-1" evidence="1">
    <location>
        <begin position="16"/>
        <end position="254"/>
    </location>
</feature>